<dbReference type="RefSeq" id="XP_002780528.1">
    <property type="nucleotide sequence ID" value="XM_002780482.1"/>
</dbReference>
<protein>
    <submittedName>
        <fullName evidence="2">Uncharacterized protein</fullName>
    </submittedName>
</protein>
<feature type="transmembrane region" description="Helical" evidence="1">
    <location>
        <begin position="57"/>
        <end position="74"/>
    </location>
</feature>
<reference evidence="4" key="3">
    <citation type="submission" date="2024-06" db="PDB data bank">
        <title>Perkinsus marinus Respiratory supercomplex CII2CIII2CIV2 in c1 sate.</title>
        <authorList>
            <person name="Wu F."/>
            <person name="Amunts A."/>
        </authorList>
    </citation>
    <scope>STRUCTURE BY ELECTRON MICROSCOPY (2.50 ANGSTROMS) OF 17-119</scope>
</reference>
<proteinExistence type="evidence at protein level"/>
<evidence type="ECO:0007829" key="4">
    <source>
        <dbReference type="PDB" id="9FQ7"/>
    </source>
</evidence>
<reference evidence="5" key="2">
    <citation type="submission" date="2024-06" db="PDB data bank">
        <title>Perkinsus marinus Respiratory complex CIV.</title>
        <authorList>
            <person name="Wu F."/>
            <person name="Amunts A."/>
        </authorList>
    </citation>
    <scope>STRUCTURE BY ELECTRON MICROSCOPY (2.20 ANGSTROMS) OF 17-119</scope>
</reference>
<evidence type="ECO:0007829" key="6">
    <source>
        <dbReference type="PDB" id="9FZL"/>
    </source>
</evidence>
<keyword evidence="1" id="KW-1133">Transmembrane helix</keyword>
<organism evidence="3">
    <name type="scientific">Perkinsus marinus (strain ATCC 50983 / TXsc)</name>
    <dbReference type="NCBI Taxonomy" id="423536"/>
    <lineage>
        <taxon>Eukaryota</taxon>
        <taxon>Sar</taxon>
        <taxon>Alveolata</taxon>
        <taxon>Perkinsozoa</taxon>
        <taxon>Perkinsea</taxon>
        <taxon>Perkinsida</taxon>
        <taxon>Perkinsidae</taxon>
        <taxon>Perkinsus</taxon>
    </lineage>
</organism>
<name>C5KSX3_PERM5</name>
<dbReference type="AlphaFoldDB" id="C5KSX3"/>
<dbReference type="PDB" id="9FQ8">
    <property type="method" value="EM"/>
    <property type="resolution" value="2.20 A"/>
    <property type="chains" value="4R=17-119"/>
</dbReference>
<reference evidence="6" key="4">
    <citation type="submission" date="2024-07" db="PDB data bank">
        <title>Perkinsus marinus respiratory supercomplex CII2CIII2CIV2 in an intermediate state.</title>
        <authorList>
            <person name="Wu F."/>
            <person name="Amunts A."/>
        </authorList>
    </citation>
    <scope>STRUCTURE BY ELECTRON MICROSCOPY (2.20 ANGSTROMS) OF 17-119</scope>
</reference>
<evidence type="ECO:0000313" key="2">
    <source>
        <dbReference type="EMBL" id="EER12323.1"/>
    </source>
</evidence>
<dbReference type="PDB" id="9FQ7">
    <property type="method" value="EM"/>
    <property type="resolution" value="2.50 A"/>
    <property type="chains" value="4R/4r=17-119"/>
</dbReference>
<keyword evidence="3" id="KW-1185">Reference proteome</keyword>
<dbReference type="OrthoDB" id="454734at2759"/>
<accession>C5KSX3</accession>
<keyword evidence="1" id="KW-0812">Transmembrane</keyword>
<evidence type="ECO:0000256" key="1">
    <source>
        <dbReference type="SAM" id="Phobius"/>
    </source>
</evidence>
<dbReference type="PDB" id="9FZL">
    <property type="method" value="EM"/>
    <property type="resolution" value="2.20 A"/>
    <property type="chains" value="4R/4r=17-119"/>
</dbReference>
<evidence type="ECO:0000313" key="3">
    <source>
        <dbReference type="Proteomes" id="UP000007800"/>
    </source>
</evidence>
<dbReference type="InParanoid" id="C5KSX3"/>
<dbReference type="Proteomes" id="UP000007800">
    <property type="component" value="Unassembled WGS sequence"/>
</dbReference>
<reference evidence="2 3" key="1">
    <citation type="submission" date="2008-07" db="EMBL/GenBank/DDBJ databases">
        <authorList>
            <person name="El-Sayed N."/>
            <person name="Caler E."/>
            <person name="Inman J."/>
            <person name="Amedeo P."/>
            <person name="Hass B."/>
            <person name="Wortman J."/>
        </authorList>
    </citation>
    <scope>NUCLEOTIDE SEQUENCE [LARGE SCALE GENOMIC DNA]</scope>
    <source>
        <strain evidence="3">ATCC 50983 / TXsc</strain>
    </source>
</reference>
<keyword evidence="4 5" id="KW-0002">3D-structure</keyword>
<keyword evidence="1" id="KW-0472">Membrane</keyword>
<dbReference type="GeneID" id="9057370"/>
<gene>
    <name evidence="2" type="ORF">Pmar_PMAR001120</name>
</gene>
<sequence length="253" mass="29672">MLRVAARAAVRLGGAHGRELPEYVVLPHNQQRYGRDKSYSYFTCLWHFPKMVFTEKWCYTNIMWFVFWTGFWFIPNYIWWERRYAYQKAGFHWEHTNRKLQARKEALGMDKVPASGMDWPSGALSGQNVKLQESPYGTLDVHRQLSVSSCEGLLSSIWLIFLGRIFFFCPGQRGKSKISCRPLGNLDKKRRRKLYQINNFENMRAATLRKKRIVAVTQCTATIKGTDVERLQKVIENSVEAHLEYACLIRFSQ</sequence>
<dbReference type="EMBL" id="GG676168">
    <property type="protein sequence ID" value="EER12323.1"/>
    <property type="molecule type" value="Genomic_DNA"/>
</dbReference>
<evidence type="ECO:0007829" key="5">
    <source>
        <dbReference type="PDB" id="9FQ8"/>
    </source>
</evidence>